<sequence>MAPWQEPRELPDEIRDILKEWASRGVMKFRWPADFTDAIAQDAATWGGIGAQSSAPVQKATGRLKDTAEDGKQGYGVKTLKNTNEGPAVDSCLDFWRKFPGRNIDDIQTSVKKIGPALGVVASAIDAYRAIAYTRLCALQRDLSENEAWAWLVSDWFFSDKNAKIDQRARAMVAEFDQKMKKTYDSLVADNFTDFRKLMDRLAEQYSKMIAGEKTSRDMDEFVRAVDK</sequence>
<organism evidence="1 2">
    <name type="scientific">Actinoallomurus oryzae</name>
    <dbReference type="NCBI Taxonomy" id="502180"/>
    <lineage>
        <taxon>Bacteria</taxon>
        <taxon>Bacillati</taxon>
        <taxon>Actinomycetota</taxon>
        <taxon>Actinomycetes</taxon>
        <taxon>Streptosporangiales</taxon>
        <taxon>Thermomonosporaceae</taxon>
        <taxon>Actinoallomurus</taxon>
    </lineage>
</organism>
<reference evidence="2" key="1">
    <citation type="journal article" date="2019" name="Int. J. Syst. Evol. Microbiol.">
        <title>The Global Catalogue of Microorganisms (GCM) 10K type strain sequencing project: providing services to taxonomists for standard genome sequencing and annotation.</title>
        <authorList>
            <consortium name="The Broad Institute Genomics Platform"/>
            <consortium name="The Broad Institute Genome Sequencing Center for Infectious Disease"/>
            <person name="Wu L."/>
            <person name="Ma J."/>
        </authorList>
    </citation>
    <scope>NUCLEOTIDE SEQUENCE [LARGE SCALE GENOMIC DNA]</scope>
    <source>
        <strain evidence="2">JCM 17933</strain>
    </source>
</reference>
<gene>
    <name evidence="1" type="ORF">GCM10023191_053990</name>
</gene>
<dbReference type="Proteomes" id="UP001500503">
    <property type="component" value="Unassembled WGS sequence"/>
</dbReference>
<protein>
    <submittedName>
        <fullName evidence="1">Uncharacterized protein</fullName>
    </submittedName>
</protein>
<dbReference type="RefSeq" id="WP_345468668.1">
    <property type="nucleotide sequence ID" value="NZ_BAABHF010000027.1"/>
</dbReference>
<name>A0ABP8QIU3_9ACTN</name>
<comment type="caution">
    <text evidence="1">The sequence shown here is derived from an EMBL/GenBank/DDBJ whole genome shotgun (WGS) entry which is preliminary data.</text>
</comment>
<keyword evidence="2" id="KW-1185">Reference proteome</keyword>
<evidence type="ECO:0000313" key="1">
    <source>
        <dbReference type="EMBL" id="GAA4502438.1"/>
    </source>
</evidence>
<dbReference type="EMBL" id="BAABHF010000027">
    <property type="protein sequence ID" value="GAA4502438.1"/>
    <property type="molecule type" value="Genomic_DNA"/>
</dbReference>
<proteinExistence type="predicted"/>
<evidence type="ECO:0000313" key="2">
    <source>
        <dbReference type="Proteomes" id="UP001500503"/>
    </source>
</evidence>
<accession>A0ABP8QIU3</accession>